<gene>
    <name evidence="3" type="ORF">SAMN05428642_1021136</name>
</gene>
<name>A0A1K2IKR1_9FLAO</name>
<evidence type="ECO:0000259" key="2">
    <source>
        <dbReference type="Pfam" id="PF00656"/>
    </source>
</evidence>
<sequence length="659" mass="74176">MKQIFLILILFFYSSTIYAEKYALIVAVGNYPKSTGWSTIHSLNDVPLIKQTLLDQEFKENNISLLTDEAATYSGIKNALNELLKVINPNDIVVIHFSMHGQQIFDNNGDEIDGKDEALVPYDAWVKYNHNYKGENHFRDDELGTYITMFRNSLQENGQLLLLLDSCHSGSSSRGGLARGSKAVFAPDGWKSTSNIEDSGSGLIENVDNSKVKLNVNAAPYILISGASANELNYEYKGVGSLSYTFTKAMNKLGSNYSFNQLFAKIETEMNIISPYQNPTIEGNINAEIFNNAYIKQQPFYKVKSVLRDDVIRIQSGKIHGLFENTTVFVTPSGTSKASKENIITSGTILNSKFNECTIKLDEPLENSNEKKYWVFIDKPSYGDMFVNVFFDESVKDKSIKAGVSNFLNENELGEVAKYIDSADVVLMQKGNSITLNSPNGLQVVDKDEENIGSSTIEEINQTLFAFAQGQYLKNLDLKNYNYEFEFKLIPNVNDSLNNNSTNDIKIRPFVNQNGTFQVIAEKDEVVLQVTNKSNRVLYFCIIEINSKGEIASFMPNDDYPLMDDERKLMPGQTETFKHKVYEFLPPYEKLILKGFATPYPINFKTTVDTRGESSRSTTNPLEDFLGNTYTPSRGSTGKKANPQIDGFTFDFVYEIIKE</sequence>
<dbReference type="Gene3D" id="3.40.50.1460">
    <property type="match status" value="1"/>
</dbReference>
<dbReference type="GO" id="GO:0004197">
    <property type="term" value="F:cysteine-type endopeptidase activity"/>
    <property type="evidence" value="ECO:0007669"/>
    <property type="project" value="InterPro"/>
</dbReference>
<dbReference type="Proteomes" id="UP000182544">
    <property type="component" value="Unassembled WGS sequence"/>
</dbReference>
<dbReference type="EMBL" id="FPKV01000002">
    <property type="protein sequence ID" value="SFZ93025.1"/>
    <property type="molecule type" value="Genomic_DNA"/>
</dbReference>
<reference evidence="3 4" key="1">
    <citation type="submission" date="2016-10" db="EMBL/GenBank/DDBJ databases">
        <authorList>
            <person name="de Groot N.N."/>
        </authorList>
    </citation>
    <scope>NUCLEOTIDE SEQUENCE [LARGE SCALE GENOMIC DNA]</scope>
    <source>
        <strain evidence="3 4">DSM 18180</strain>
    </source>
</reference>
<dbReference type="GO" id="GO:0005737">
    <property type="term" value="C:cytoplasm"/>
    <property type="evidence" value="ECO:0007669"/>
    <property type="project" value="TreeGrafter"/>
</dbReference>
<dbReference type="OrthoDB" id="1491023at2"/>
<accession>A0A1K2IKR1</accession>
<dbReference type="RefSeq" id="WP_072402506.1">
    <property type="nucleotide sequence ID" value="NZ_FPKV01000002.1"/>
</dbReference>
<feature type="region of interest" description="Disordered" evidence="1">
    <location>
        <begin position="610"/>
        <end position="639"/>
    </location>
</feature>
<evidence type="ECO:0000256" key="1">
    <source>
        <dbReference type="SAM" id="MobiDB-lite"/>
    </source>
</evidence>
<dbReference type="InterPro" id="IPR011600">
    <property type="entry name" value="Pept_C14_caspase"/>
</dbReference>
<dbReference type="PANTHER" id="PTHR48104:SF30">
    <property type="entry name" value="METACASPASE-1"/>
    <property type="match status" value="1"/>
</dbReference>
<evidence type="ECO:0000313" key="4">
    <source>
        <dbReference type="Proteomes" id="UP000182544"/>
    </source>
</evidence>
<evidence type="ECO:0000313" key="3">
    <source>
        <dbReference type="EMBL" id="SFZ93025.1"/>
    </source>
</evidence>
<dbReference type="InterPro" id="IPR050452">
    <property type="entry name" value="Metacaspase"/>
</dbReference>
<dbReference type="Pfam" id="PF00656">
    <property type="entry name" value="Peptidase_C14"/>
    <property type="match status" value="1"/>
</dbReference>
<dbReference type="STRING" id="369401.SAMN05428642_1021136"/>
<proteinExistence type="predicted"/>
<dbReference type="GO" id="GO:0006508">
    <property type="term" value="P:proteolysis"/>
    <property type="evidence" value="ECO:0007669"/>
    <property type="project" value="InterPro"/>
</dbReference>
<protein>
    <submittedName>
        <fullName evidence="3">Caspase domain-containing protein</fullName>
    </submittedName>
</protein>
<feature type="domain" description="Peptidase C14 caspase" evidence="2">
    <location>
        <begin position="21"/>
        <end position="283"/>
    </location>
</feature>
<dbReference type="PANTHER" id="PTHR48104">
    <property type="entry name" value="METACASPASE-4"/>
    <property type="match status" value="1"/>
</dbReference>
<organism evidence="3 4">
    <name type="scientific">Flaviramulus basaltis</name>
    <dbReference type="NCBI Taxonomy" id="369401"/>
    <lineage>
        <taxon>Bacteria</taxon>
        <taxon>Pseudomonadati</taxon>
        <taxon>Bacteroidota</taxon>
        <taxon>Flavobacteriia</taxon>
        <taxon>Flavobacteriales</taxon>
        <taxon>Flavobacteriaceae</taxon>
        <taxon>Flaviramulus</taxon>
    </lineage>
</organism>
<keyword evidence="4" id="KW-1185">Reference proteome</keyword>
<dbReference type="AlphaFoldDB" id="A0A1K2IKR1"/>